<sequence>MADGQVADRTRLEATAAPVVVRLPAVLTILFPGAERRVDLRAGTVAAMIDGLDQRWPGMGDRIRDSRPAIRRHINIYVGGRRATLDTPLAPGAEVIVLTAISGG</sequence>
<dbReference type="InterPro" id="IPR003749">
    <property type="entry name" value="ThiS/MoaD-like"/>
</dbReference>
<dbReference type="Proteomes" id="UP001262410">
    <property type="component" value="Unassembled WGS sequence"/>
</dbReference>
<dbReference type="PANTHER" id="PTHR38031">
    <property type="entry name" value="SULFUR CARRIER PROTEIN SLR0821-RELATED"/>
    <property type="match status" value="1"/>
</dbReference>
<dbReference type="InterPro" id="IPR012675">
    <property type="entry name" value="Beta-grasp_dom_sf"/>
</dbReference>
<dbReference type="Gene3D" id="3.10.20.30">
    <property type="match status" value="1"/>
</dbReference>
<proteinExistence type="predicted"/>
<dbReference type="InterPro" id="IPR052045">
    <property type="entry name" value="Sulfur_Carrier/Prot_Modifier"/>
</dbReference>
<name>A0ABU1JMH6_9PROT</name>
<protein>
    <submittedName>
        <fullName evidence="1">Molybdopterin converting factor small subunit</fullName>
    </submittedName>
</protein>
<evidence type="ECO:0000313" key="1">
    <source>
        <dbReference type="EMBL" id="MDR6289809.1"/>
    </source>
</evidence>
<gene>
    <name evidence="1" type="ORF">E9232_002330</name>
</gene>
<dbReference type="PANTHER" id="PTHR38031:SF1">
    <property type="entry name" value="SULFUR CARRIER PROTEIN CYSO"/>
    <property type="match status" value="1"/>
</dbReference>
<dbReference type="Pfam" id="PF02597">
    <property type="entry name" value="ThiS"/>
    <property type="match status" value="1"/>
</dbReference>
<evidence type="ECO:0000313" key="2">
    <source>
        <dbReference type="Proteomes" id="UP001262410"/>
    </source>
</evidence>
<dbReference type="RefSeq" id="WP_309794132.1">
    <property type="nucleotide sequence ID" value="NZ_JAVDPW010000004.1"/>
</dbReference>
<comment type="caution">
    <text evidence="1">The sequence shown here is derived from an EMBL/GenBank/DDBJ whole genome shotgun (WGS) entry which is preliminary data.</text>
</comment>
<dbReference type="InterPro" id="IPR016155">
    <property type="entry name" value="Mopterin_synth/thiamin_S_b"/>
</dbReference>
<keyword evidence="2" id="KW-1185">Reference proteome</keyword>
<organism evidence="1 2">
    <name type="scientific">Inquilinus ginsengisoli</name>
    <dbReference type="NCBI Taxonomy" id="363840"/>
    <lineage>
        <taxon>Bacteria</taxon>
        <taxon>Pseudomonadati</taxon>
        <taxon>Pseudomonadota</taxon>
        <taxon>Alphaproteobacteria</taxon>
        <taxon>Rhodospirillales</taxon>
        <taxon>Rhodospirillaceae</taxon>
        <taxon>Inquilinus</taxon>
    </lineage>
</organism>
<dbReference type="EMBL" id="JAVDPW010000004">
    <property type="protein sequence ID" value="MDR6289809.1"/>
    <property type="molecule type" value="Genomic_DNA"/>
</dbReference>
<dbReference type="SUPFAM" id="SSF54285">
    <property type="entry name" value="MoaD/ThiS"/>
    <property type="match status" value="1"/>
</dbReference>
<accession>A0ABU1JMH6</accession>
<reference evidence="1 2" key="1">
    <citation type="submission" date="2023-07" db="EMBL/GenBank/DDBJ databases">
        <title>Sorghum-associated microbial communities from plants grown in Nebraska, USA.</title>
        <authorList>
            <person name="Schachtman D."/>
        </authorList>
    </citation>
    <scope>NUCLEOTIDE SEQUENCE [LARGE SCALE GENOMIC DNA]</scope>
    <source>
        <strain evidence="1 2">584</strain>
    </source>
</reference>